<evidence type="ECO:0000259" key="5">
    <source>
        <dbReference type="SMART" id="SM00822"/>
    </source>
</evidence>
<comment type="similarity">
    <text evidence="3">Belongs to the NAD(P)-dependent epimerase/dehydratase family.</text>
</comment>
<dbReference type="PRINTS" id="PR01713">
    <property type="entry name" value="NUCEPIMERASE"/>
</dbReference>
<feature type="compositionally biased region" description="Basic and acidic residues" evidence="4">
    <location>
        <begin position="156"/>
        <end position="172"/>
    </location>
</feature>
<dbReference type="PANTHER" id="PTHR43000">
    <property type="entry name" value="DTDP-D-GLUCOSE 4,6-DEHYDRATASE-RELATED"/>
    <property type="match status" value="1"/>
</dbReference>
<gene>
    <name evidence="6" type="ORF">LA521A_11920</name>
</gene>
<evidence type="ECO:0000256" key="1">
    <source>
        <dbReference type="ARBA" id="ARBA00005125"/>
    </source>
</evidence>
<comment type="similarity">
    <text evidence="2">Belongs to the short-chain dehydrogenases/reductases (SDR) family.</text>
</comment>
<evidence type="ECO:0000313" key="7">
    <source>
        <dbReference type="Proteomes" id="UP001317822"/>
    </source>
</evidence>
<dbReference type="InterPro" id="IPR036291">
    <property type="entry name" value="NAD(P)-bd_dom_sf"/>
</dbReference>
<dbReference type="Proteomes" id="UP001317822">
    <property type="component" value="Chromosome"/>
</dbReference>
<dbReference type="SMART" id="SM00822">
    <property type="entry name" value="PKS_KR"/>
    <property type="match status" value="1"/>
</dbReference>
<comment type="pathway">
    <text evidence="1">Bacterial outer membrane biogenesis; LPS O-antigen biosynthesis.</text>
</comment>
<protein>
    <submittedName>
        <fullName evidence="6">SDR family NAD(P)-dependent oxidoreductase</fullName>
    </submittedName>
</protein>
<reference evidence="6 7" key="1">
    <citation type="journal article" date="2023" name="Int. J. Syst. Evol. Microbiol.">
        <title>Physiological and genomic analyses of cobalamin (vitamin B12)-auxotrophy of Lysobacter auxotrophicus sp. nov., a methionine-auxotrophic chitinolytic bacterium isolated from chitin-treated soil.</title>
        <authorList>
            <person name="Saito A."/>
            <person name="Dohra H."/>
            <person name="Hamada M."/>
            <person name="Moriuchi R."/>
            <person name="Kotsuchibashi Y."/>
            <person name="Mori K."/>
        </authorList>
    </citation>
    <scope>NUCLEOTIDE SEQUENCE [LARGE SCALE GENOMIC DNA]</scope>
    <source>
        <strain evidence="6 7">5-21a</strain>
    </source>
</reference>
<dbReference type="Pfam" id="PF01370">
    <property type="entry name" value="Epimerase"/>
    <property type="match status" value="2"/>
</dbReference>
<evidence type="ECO:0000256" key="3">
    <source>
        <dbReference type="ARBA" id="ARBA00007637"/>
    </source>
</evidence>
<evidence type="ECO:0000256" key="4">
    <source>
        <dbReference type="SAM" id="MobiDB-lite"/>
    </source>
</evidence>
<name>A0ABM8DBP0_9GAMM</name>
<dbReference type="Gene3D" id="3.40.50.720">
    <property type="entry name" value="NAD(P)-binding Rossmann-like Domain"/>
    <property type="match status" value="1"/>
</dbReference>
<proteinExistence type="inferred from homology"/>
<evidence type="ECO:0000256" key="2">
    <source>
        <dbReference type="ARBA" id="ARBA00006484"/>
    </source>
</evidence>
<organism evidence="6 7">
    <name type="scientific">Lysobacter auxotrophicus</name>
    <dbReference type="NCBI Taxonomy" id="2992573"/>
    <lineage>
        <taxon>Bacteria</taxon>
        <taxon>Pseudomonadati</taxon>
        <taxon>Pseudomonadota</taxon>
        <taxon>Gammaproteobacteria</taxon>
        <taxon>Lysobacterales</taxon>
        <taxon>Lysobacteraceae</taxon>
        <taxon>Lysobacter</taxon>
    </lineage>
</organism>
<dbReference type="InterPro" id="IPR057326">
    <property type="entry name" value="KR_dom"/>
</dbReference>
<evidence type="ECO:0000313" key="6">
    <source>
        <dbReference type="EMBL" id="BDU15991.1"/>
    </source>
</evidence>
<feature type="domain" description="Ketoreductase" evidence="5">
    <location>
        <begin position="15"/>
        <end position="171"/>
    </location>
</feature>
<keyword evidence="7" id="KW-1185">Reference proteome</keyword>
<feature type="region of interest" description="Disordered" evidence="4">
    <location>
        <begin position="155"/>
        <end position="188"/>
    </location>
</feature>
<dbReference type="SUPFAM" id="SSF51735">
    <property type="entry name" value="NAD(P)-binding Rossmann-fold domains"/>
    <property type="match status" value="1"/>
</dbReference>
<dbReference type="EMBL" id="AP027041">
    <property type="protein sequence ID" value="BDU15991.1"/>
    <property type="molecule type" value="Genomic_DNA"/>
</dbReference>
<dbReference type="InterPro" id="IPR001509">
    <property type="entry name" value="Epimerase_deHydtase"/>
</dbReference>
<sequence>MTAHDRGNGGSAARGRVLITGGAGFVGSHLADELLAHGYQVRVLDVLAAQVHGDDAQWPGYLSAEVERMQGDVRDADAVRAALEDVDRVFHLAAAVGVGQSMYEIEHYTDVNNRGTAVLLEALSRSPVKKLVVASSMSVYGEGLYVDADGRTVSPSERDADALRGGDWELRAGGKPLTPVPTHEGKPPMPTSVYALSKLDQERLCLIVGQAYGIPTTALRFFNIYGTRQALSNPYTGVLAIFAARYMNGKPPRIFEDGQQRRDFVHVSDIARACRLALESDDATGRAINVGSGVSVSIADVAHAMAKALDIDDLPPEITGQFRVGDIRHCFADITLARELLGYAPRVTLEQGLVELVEWMQHQQAVDRVDAAAAELASRGLQR</sequence>
<dbReference type="RefSeq" id="WP_281781421.1">
    <property type="nucleotide sequence ID" value="NZ_AP027041.1"/>
</dbReference>
<accession>A0ABM8DBP0</accession>